<proteinExistence type="predicted"/>
<name>A0AAV6ZK03_ENGPU</name>
<gene>
    <name evidence="1" type="ORF">GDO81_021288</name>
</gene>
<keyword evidence="2" id="KW-1185">Reference proteome</keyword>
<dbReference type="EMBL" id="WNYA01000186">
    <property type="protein sequence ID" value="KAG8549401.1"/>
    <property type="molecule type" value="Genomic_DNA"/>
</dbReference>
<comment type="caution">
    <text evidence="1">The sequence shown here is derived from an EMBL/GenBank/DDBJ whole genome shotgun (WGS) entry which is preliminary data.</text>
</comment>
<dbReference type="AlphaFoldDB" id="A0AAV6ZK03"/>
<evidence type="ECO:0000313" key="2">
    <source>
        <dbReference type="Proteomes" id="UP000824782"/>
    </source>
</evidence>
<sequence>MVASGSGRCGKTAAIPQSIECNTNLTSTSLLIQKPYLRIQRFPLPMGDAVGGEFIQKLRKYWTSATTGGRTASECSFTKIATGKTFASTLLDVHHSPGLRGARGYWQ</sequence>
<reference evidence="1" key="1">
    <citation type="thesis" date="2020" institute="ProQuest LLC" country="789 East Eisenhower Parkway, Ann Arbor, MI, USA">
        <title>Comparative Genomics and Chromosome Evolution.</title>
        <authorList>
            <person name="Mudd A.B."/>
        </authorList>
    </citation>
    <scope>NUCLEOTIDE SEQUENCE</scope>
    <source>
        <strain evidence="1">237g6f4</strain>
        <tissue evidence="1">Blood</tissue>
    </source>
</reference>
<dbReference type="Proteomes" id="UP000824782">
    <property type="component" value="Unassembled WGS sequence"/>
</dbReference>
<evidence type="ECO:0000313" key="1">
    <source>
        <dbReference type="EMBL" id="KAG8549401.1"/>
    </source>
</evidence>
<organism evidence="1 2">
    <name type="scientific">Engystomops pustulosus</name>
    <name type="common">Tungara frog</name>
    <name type="synonym">Physalaemus pustulosus</name>
    <dbReference type="NCBI Taxonomy" id="76066"/>
    <lineage>
        <taxon>Eukaryota</taxon>
        <taxon>Metazoa</taxon>
        <taxon>Chordata</taxon>
        <taxon>Craniata</taxon>
        <taxon>Vertebrata</taxon>
        <taxon>Euteleostomi</taxon>
        <taxon>Amphibia</taxon>
        <taxon>Batrachia</taxon>
        <taxon>Anura</taxon>
        <taxon>Neobatrachia</taxon>
        <taxon>Hyloidea</taxon>
        <taxon>Leptodactylidae</taxon>
        <taxon>Leiuperinae</taxon>
        <taxon>Engystomops</taxon>
    </lineage>
</organism>
<accession>A0AAV6ZK03</accession>
<protein>
    <submittedName>
        <fullName evidence="1">Uncharacterized protein</fullName>
    </submittedName>
</protein>